<proteinExistence type="predicted"/>
<dbReference type="RefSeq" id="WP_236453068.1">
    <property type="nucleotide sequence ID" value="NZ_CBCSGE010000026.1"/>
</dbReference>
<evidence type="ECO:0000313" key="1">
    <source>
        <dbReference type="EMBL" id="MFB9097497.1"/>
    </source>
</evidence>
<evidence type="ECO:0000313" key="2">
    <source>
        <dbReference type="Proteomes" id="UP001589607"/>
    </source>
</evidence>
<comment type="caution">
    <text evidence="1">The sequence shown here is derived from an EMBL/GenBank/DDBJ whole genome shotgun (WGS) entry which is preliminary data.</text>
</comment>
<sequence length="111" mass="13020">MYTNHEIGKILDRASNIDDFLYIQIELLENVEGYLKQLTSDYFNFIGEFCMKSVPILIEKVADQMDKLASFHFMTMLFYDFEKFYKNGGAIYFKNSVASIEEKLRKAVNTD</sequence>
<protein>
    <submittedName>
        <fullName evidence="1">Uncharacterized protein</fullName>
    </submittedName>
</protein>
<dbReference type="Proteomes" id="UP001589607">
    <property type="component" value="Unassembled WGS sequence"/>
</dbReference>
<reference evidence="1 2" key="1">
    <citation type="submission" date="2024-09" db="EMBL/GenBank/DDBJ databases">
        <authorList>
            <person name="Sun Q."/>
            <person name="Mori K."/>
        </authorList>
    </citation>
    <scope>NUCLEOTIDE SEQUENCE [LARGE SCALE GENOMIC DNA]</scope>
    <source>
        <strain evidence="1 2">CECT 7955</strain>
    </source>
</reference>
<name>A0ABV5GQ29_9FLAO</name>
<organism evidence="1 2">
    <name type="scientific">Flavobacterium jumunjinense</name>
    <dbReference type="NCBI Taxonomy" id="998845"/>
    <lineage>
        <taxon>Bacteria</taxon>
        <taxon>Pseudomonadati</taxon>
        <taxon>Bacteroidota</taxon>
        <taxon>Flavobacteriia</taxon>
        <taxon>Flavobacteriales</taxon>
        <taxon>Flavobacteriaceae</taxon>
        <taxon>Flavobacterium</taxon>
    </lineage>
</organism>
<keyword evidence="2" id="KW-1185">Reference proteome</keyword>
<gene>
    <name evidence="1" type="ORF">ACFFVF_13295</name>
</gene>
<accession>A0ABV5GQ29</accession>
<dbReference type="EMBL" id="JBHMEY010000054">
    <property type="protein sequence ID" value="MFB9097497.1"/>
    <property type="molecule type" value="Genomic_DNA"/>
</dbReference>